<evidence type="ECO:0000259" key="2">
    <source>
        <dbReference type="Pfam" id="PF04366"/>
    </source>
</evidence>
<keyword evidence="4" id="KW-1185">Reference proteome</keyword>
<comment type="caution">
    <text evidence="3">The sequence shown here is derived from an EMBL/GenBank/DDBJ whole genome shotgun (WGS) entry which is preliminary data.</text>
</comment>
<dbReference type="Proteomes" id="UP001499915">
    <property type="component" value="Unassembled WGS sequence"/>
</dbReference>
<evidence type="ECO:0000313" key="3">
    <source>
        <dbReference type="EMBL" id="GAA0698648.1"/>
    </source>
</evidence>
<sequence length="187" mass="19833">MALARWVTVLLISITLAACASMGPGSNADKKAQILAMKDEVLTQLYALKPYTRSQINSAPGFAVFSNANVNLILIAAGTGYGVVENRQTGQHTYMNMAEGGIGLGLGAKDYRIVMVFHTIAAMNHFINSGWTVGGNADAAAKASDKGGSVEGEAYYGDVSVYTFTESGLALQATIKGVRFWKDKELN</sequence>
<gene>
    <name evidence="3" type="ORF">GCM10009104_28990</name>
</gene>
<accession>A0ABN1I910</accession>
<name>A0ABN1I910_9GAMM</name>
<keyword evidence="1" id="KW-0732">Signal</keyword>
<dbReference type="Pfam" id="PF04366">
    <property type="entry name" value="Ysc84"/>
    <property type="match status" value="1"/>
</dbReference>
<protein>
    <recommendedName>
        <fullName evidence="2">Ysc84 actin-binding domain-containing protein</fullName>
    </recommendedName>
</protein>
<dbReference type="PROSITE" id="PS51257">
    <property type="entry name" value="PROKAR_LIPOPROTEIN"/>
    <property type="match status" value="1"/>
</dbReference>
<evidence type="ECO:0000256" key="1">
    <source>
        <dbReference type="SAM" id="SignalP"/>
    </source>
</evidence>
<organism evidence="3 4">
    <name type="scientific">Marinobacterium maritimum</name>
    <dbReference type="NCBI Taxonomy" id="500162"/>
    <lineage>
        <taxon>Bacteria</taxon>
        <taxon>Pseudomonadati</taxon>
        <taxon>Pseudomonadota</taxon>
        <taxon>Gammaproteobacteria</taxon>
        <taxon>Oceanospirillales</taxon>
        <taxon>Oceanospirillaceae</taxon>
        <taxon>Marinobacterium</taxon>
    </lineage>
</organism>
<feature type="signal peptide" evidence="1">
    <location>
        <begin position="1"/>
        <end position="20"/>
    </location>
</feature>
<proteinExistence type="predicted"/>
<dbReference type="InterPro" id="IPR007461">
    <property type="entry name" value="Ysc84_actin-binding"/>
</dbReference>
<evidence type="ECO:0000313" key="4">
    <source>
        <dbReference type="Proteomes" id="UP001499915"/>
    </source>
</evidence>
<reference evidence="3 4" key="1">
    <citation type="journal article" date="2019" name="Int. J. Syst. Evol. Microbiol.">
        <title>The Global Catalogue of Microorganisms (GCM) 10K type strain sequencing project: providing services to taxonomists for standard genome sequencing and annotation.</title>
        <authorList>
            <consortium name="The Broad Institute Genomics Platform"/>
            <consortium name="The Broad Institute Genome Sequencing Center for Infectious Disease"/>
            <person name="Wu L."/>
            <person name="Ma J."/>
        </authorList>
    </citation>
    <scope>NUCLEOTIDE SEQUENCE [LARGE SCALE GENOMIC DNA]</scope>
    <source>
        <strain evidence="3 4">JCM 15134</strain>
    </source>
</reference>
<feature type="domain" description="Ysc84 actin-binding" evidence="2">
    <location>
        <begin position="99"/>
        <end position="187"/>
    </location>
</feature>
<feature type="chain" id="PRO_5046608403" description="Ysc84 actin-binding domain-containing protein" evidence="1">
    <location>
        <begin position="21"/>
        <end position="187"/>
    </location>
</feature>
<dbReference type="RefSeq" id="WP_343807482.1">
    <property type="nucleotide sequence ID" value="NZ_BAAAET010000004.1"/>
</dbReference>
<dbReference type="EMBL" id="BAAAET010000004">
    <property type="protein sequence ID" value="GAA0698648.1"/>
    <property type="molecule type" value="Genomic_DNA"/>
</dbReference>